<dbReference type="InParanoid" id="C1E6S5"/>
<dbReference type="RefSeq" id="XP_002502227.1">
    <property type="nucleotide sequence ID" value="XM_002502181.1"/>
</dbReference>
<feature type="compositionally biased region" description="Basic and acidic residues" evidence="1">
    <location>
        <begin position="432"/>
        <end position="450"/>
    </location>
</feature>
<feature type="compositionally biased region" description="Basic and acidic residues" evidence="1">
    <location>
        <begin position="12"/>
        <end position="30"/>
    </location>
</feature>
<dbReference type="EMBL" id="CP001326">
    <property type="protein sequence ID" value="ACO63485.1"/>
    <property type="molecule type" value="Genomic_DNA"/>
</dbReference>
<sequence>MTADVPAAEAMDVDKPEPSGKSSGEGEARTEPAASDGQNLVDALRQLEDDPSSEEDEDLAAGGGKKKVLVGGEGADFVAAELGRNPDVADAIKRIQDQGALKTVGIDRESDAEPLLGLLGQLGMTRAEVYRHTLDDALKELRDRIEAMPQGTLLSLLDASFPYIGIEELKAIPLAALEHLKPVPSSYLKQISRNVELFRQLPVEVQRQCWELRGELLRRHTAPALTAYAEETATTMRNLDQDLALAPLDVNEGFAVYIPGTAPSSTEGGQKGHAPKPHVPGLPRASLRRASASVQRLKRVVGDSKKLYLGVVINCRVHFAEHGDVGACSLRSQLLMSLHDDEKTGLCGVDRCHRLAWLADACVRDRCLDGRRCAEIVQIIEKIDFDSKAGERAARAKTAGSKKKATPPAPSRKMATRSAPPKLPTLKFTFGKKKDEEKKDEEKKEEDAKEPAATAPAAEPPAAVPAEPSVGGGNTDVGAPGPTASDADDGVSDAPAGSVVADLSNASGENLLGDAAMCLRDPPVLHLLLHETLRTLDAALEKNKNAKKIEPLSKNARLEELTRLVTLALAARRILRDRAPSFPEVPAELMDRFYPLLGDVIASGGFLGDTIDDEGKAGDAGGTPSDEEGEVPEDMELAEVEETNEDGEIVLVKKWRPRSKPAFRIKINVKSAKKASVKQQIAELSEMMKTSDVARKIALTHALRRLREGDVAGANPILAAAAAGGLPDARVGDEQPFAVTLARRLAAMNSGMGAVEAAAPGGALWRNAVDGCLLRCCVAGLEVHEETLRLVLAASARMTGEDLCSIVESTLHVTRKSRKVNKRRAKPIVYEYEPIKPVKGVIAGRRGLGGGVGGGGSFGGPGLGGSSGDLGGYASASSVGGLGGYTSGGTDAGSDGAPGNNSGADGVQATYQLLVRRESARLTEAAAPKLHEYLARKDRRDMKRSGRAVGGVGDEDDAGRPFSP</sequence>
<keyword evidence="3" id="KW-1185">Reference proteome</keyword>
<feature type="region of interest" description="Disordered" evidence="1">
    <location>
        <begin position="612"/>
        <end position="632"/>
    </location>
</feature>
<evidence type="ECO:0000313" key="3">
    <source>
        <dbReference type="Proteomes" id="UP000002009"/>
    </source>
</evidence>
<proteinExistence type="predicted"/>
<feature type="compositionally biased region" description="Acidic residues" evidence="1">
    <location>
        <begin position="49"/>
        <end position="59"/>
    </location>
</feature>
<evidence type="ECO:0000313" key="2">
    <source>
        <dbReference type="EMBL" id="ACO63485.1"/>
    </source>
</evidence>
<dbReference type="PANTHER" id="PTHR13503">
    <property type="entry name" value="NEGATIVE ELONGATION FACTOR COMPLEX MEMBER B"/>
    <property type="match status" value="1"/>
</dbReference>
<dbReference type="Proteomes" id="UP000002009">
    <property type="component" value="Chromosome 5"/>
</dbReference>
<protein>
    <submittedName>
        <fullName evidence="2">Uncharacterized protein</fullName>
    </submittedName>
</protein>
<evidence type="ECO:0000256" key="1">
    <source>
        <dbReference type="SAM" id="MobiDB-lite"/>
    </source>
</evidence>
<accession>C1E6S5</accession>
<dbReference type="KEGG" id="mis:MICPUN_58760"/>
<dbReference type="PANTHER" id="PTHR13503:SF3">
    <property type="entry name" value="NEGATIVE ELONGATION FACTOR B"/>
    <property type="match status" value="1"/>
</dbReference>
<feature type="region of interest" description="Disordered" evidence="1">
    <location>
        <begin position="1"/>
        <end position="39"/>
    </location>
</feature>
<dbReference type="eggNOG" id="ENOG502QTMJ">
    <property type="taxonomic scope" value="Eukaryota"/>
</dbReference>
<gene>
    <name evidence="2" type="ORF">MICPUN_58760</name>
</gene>
<dbReference type="GO" id="GO:0005634">
    <property type="term" value="C:nucleus"/>
    <property type="evidence" value="ECO:0007669"/>
    <property type="project" value="InterPro"/>
</dbReference>
<dbReference type="OMA" id="RCHRLAW"/>
<name>C1E6S5_MICCC</name>
<feature type="region of interest" description="Disordered" evidence="1">
    <location>
        <begin position="936"/>
        <end position="964"/>
    </location>
</feature>
<dbReference type="AlphaFoldDB" id="C1E6S5"/>
<dbReference type="GeneID" id="8243883"/>
<reference evidence="2 3" key="1">
    <citation type="journal article" date="2009" name="Science">
        <title>Green evolution and dynamic adaptations revealed by genomes of the marine picoeukaryotes Micromonas.</title>
        <authorList>
            <person name="Worden A.Z."/>
            <person name="Lee J.H."/>
            <person name="Mock T."/>
            <person name="Rouze P."/>
            <person name="Simmons M.P."/>
            <person name="Aerts A.L."/>
            <person name="Allen A.E."/>
            <person name="Cuvelier M.L."/>
            <person name="Derelle E."/>
            <person name="Everett M.V."/>
            <person name="Foulon E."/>
            <person name="Grimwood J."/>
            <person name="Gundlach H."/>
            <person name="Henrissat B."/>
            <person name="Napoli C."/>
            <person name="McDonald S.M."/>
            <person name="Parker M.S."/>
            <person name="Rombauts S."/>
            <person name="Salamov A."/>
            <person name="Von Dassow P."/>
            <person name="Badger J.H."/>
            <person name="Coutinho P.M."/>
            <person name="Demir E."/>
            <person name="Dubchak I."/>
            <person name="Gentemann C."/>
            <person name="Eikrem W."/>
            <person name="Gready J.E."/>
            <person name="John U."/>
            <person name="Lanier W."/>
            <person name="Lindquist E.A."/>
            <person name="Lucas S."/>
            <person name="Mayer K.F."/>
            <person name="Moreau H."/>
            <person name="Not F."/>
            <person name="Otillar R."/>
            <person name="Panaud O."/>
            <person name="Pangilinan J."/>
            <person name="Paulsen I."/>
            <person name="Piegu B."/>
            <person name="Poliakov A."/>
            <person name="Robbens S."/>
            <person name="Schmutz J."/>
            <person name="Toulza E."/>
            <person name="Wyss T."/>
            <person name="Zelensky A."/>
            <person name="Zhou K."/>
            <person name="Armbrust E.V."/>
            <person name="Bhattacharya D."/>
            <person name="Goodenough U.W."/>
            <person name="Van de Peer Y."/>
            <person name="Grigoriev I.V."/>
        </authorList>
    </citation>
    <scope>NUCLEOTIDE SEQUENCE [LARGE SCALE GENOMIC DNA]</scope>
    <source>
        <strain evidence="3">RCC299 / NOUM17</strain>
    </source>
</reference>
<dbReference type="Pfam" id="PF06209">
    <property type="entry name" value="COBRA1"/>
    <property type="match status" value="2"/>
</dbReference>
<dbReference type="InterPro" id="IPR010405">
    <property type="entry name" value="COBRA1"/>
</dbReference>
<feature type="region of interest" description="Disordered" evidence="1">
    <location>
        <begin position="46"/>
        <end position="65"/>
    </location>
</feature>
<feature type="region of interest" description="Disordered" evidence="1">
    <location>
        <begin position="394"/>
        <end position="498"/>
    </location>
</feature>
<dbReference type="STRING" id="296587.C1E6S5"/>
<dbReference type="OrthoDB" id="5548359at2759"/>
<dbReference type="GO" id="GO:0045892">
    <property type="term" value="P:negative regulation of DNA-templated transcription"/>
    <property type="evidence" value="ECO:0007669"/>
    <property type="project" value="InterPro"/>
</dbReference>
<feature type="region of interest" description="Disordered" evidence="1">
    <location>
        <begin position="261"/>
        <end position="284"/>
    </location>
</feature>
<organism evidence="2 3">
    <name type="scientific">Micromonas commoda (strain RCC299 / NOUM17 / CCMP2709)</name>
    <name type="common">Picoplanktonic green alga</name>
    <dbReference type="NCBI Taxonomy" id="296587"/>
    <lineage>
        <taxon>Eukaryota</taxon>
        <taxon>Viridiplantae</taxon>
        <taxon>Chlorophyta</taxon>
        <taxon>Mamiellophyceae</taxon>
        <taxon>Mamiellales</taxon>
        <taxon>Mamiellaceae</taxon>
        <taxon>Micromonas</taxon>
    </lineage>
</organism>